<keyword evidence="4" id="KW-0812">Transmembrane</keyword>
<name>A0A645J9A8_9ZZZZ</name>
<keyword evidence="5" id="KW-1133">Transmembrane helix</keyword>
<sequence>MAWINIIAILIIAKPALIALKDYEEQKKLGIPREKIDFNPIKLGIKNATFWEERLNNKK</sequence>
<evidence type="ECO:0000256" key="1">
    <source>
        <dbReference type="ARBA" id="ARBA00004651"/>
    </source>
</evidence>
<dbReference type="InterPro" id="IPR001463">
    <property type="entry name" value="Na/Ala_symport"/>
</dbReference>
<proteinExistence type="predicted"/>
<accession>A0A645J9A8</accession>
<reference evidence="7" key="1">
    <citation type="submission" date="2019-08" db="EMBL/GenBank/DDBJ databases">
        <authorList>
            <person name="Kucharzyk K."/>
            <person name="Murdoch R.W."/>
            <person name="Higgins S."/>
            <person name="Loffler F."/>
        </authorList>
    </citation>
    <scope>NUCLEOTIDE SEQUENCE</scope>
</reference>
<dbReference type="AlphaFoldDB" id="A0A645J9A8"/>
<gene>
    <name evidence="7" type="primary">acp_7</name>
    <name evidence="7" type="ORF">SDC9_208001</name>
</gene>
<evidence type="ECO:0000256" key="6">
    <source>
        <dbReference type="ARBA" id="ARBA00023136"/>
    </source>
</evidence>
<dbReference type="EMBL" id="VSSQ01135320">
    <property type="protein sequence ID" value="MPN60275.1"/>
    <property type="molecule type" value="Genomic_DNA"/>
</dbReference>
<keyword evidence="3" id="KW-1003">Cell membrane</keyword>
<evidence type="ECO:0000313" key="7">
    <source>
        <dbReference type="EMBL" id="MPN60275.1"/>
    </source>
</evidence>
<evidence type="ECO:0000256" key="5">
    <source>
        <dbReference type="ARBA" id="ARBA00022989"/>
    </source>
</evidence>
<protein>
    <submittedName>
        <fullName evidence="7">Sodium/proton-dependent alanine carrier protein</fullName>
    </submittedName>
</protein>
<comment type="subcellular location">
    <subcellularLocation>
        <location evidence="1">Cell membrane</location>
        <topology evidence="1">Multi-pass membrane protein</topology>
    </subcellularLocation>
</comment>
<evidence type="ECO:0000256" key="4">
    <source>
        <dbReference type="ARBA" id="ARBA00022692"/>
    </source>
</evidence>
<keyword evidence="2" id="KW-0813">Transport</keyword>
<organism evidence="7">
    <name type="scientific">bioreactor metagenome</name>
    <dbReference type="NCBI Taxonomy" id="1076179"/>
    <lineage>
        <taxon>unclassified sequences</taxon>
        <taxon>metagenomes</taxon>
        <taxon>ecological metagenomes</taxon>
    </lineage>
</organism>
<comment type="caution">
    <text evidence="7">The sequence shown here is derived from an EMBL/GenBank/DDBJ whole genome shotgun (WGS) entry which is preliminary data.</text>
</comment>
<evidence type="ECO:0000256" key="3">
    <source>
        <dbReference type="ARBA" id="ARBA00022475"/>
    </source>
</evidence>
<dbReference type="Pfam" id="PF01235">
    <property type="entry name" value="Na_Ala_symp"/>
    <property type="match status" value="1"/>
</dbReference>
<evidence type="ECO:0000256" key="2">
    <source>
        <dbReference type="ARBA" id="ARBA00022448"/>
    </source>
</evidence>
<keyword evidence="6" id="KW-0472">Membrane</keyword>